<dbReference type="AlphaFoldDB" id="A0A4S2HBP2"/>
<accession>A0A4S2HBP2</accession>
<sequence>MKSTLLWPLLAGLMVISVPVAGALLTPVPDGQVAALYPPGWSQARILTETARGEARIVRFGSISNIAILAPGPGGAKALRAGGALFVFDPLILGGCLTGTRPIGATA</sequence>
<comment type="caution">
    <text evidence="1">The sequence shown here is derived from an EMBL/GenBank/DDBJ whole genome shotgun (WGS) entry which is preliminary data.</text>
</comment>
<dbReference type="RefSeq" id="WP_135945076.1">
    <property type="nucleotide sequence ID" value="NZ_BMEI01000002.1"/>
</dbReference>
<name>A0A4S2HBP2_9PROT</name>
<protein>
    <submittedName>
        <fullName evidence="1">Uncharacterized protein</fullName>
    </submittedName>
</protein>
<keyword evidence="2" id="KW-1185">Reference proteome</keyword>
<organism evidence="1 2">
    <name type="scientific">Marinicauda pacifica</name>
    <dbReference type="NCBI Taxonomy" id="1133559"/>
    <lineage>
        <taxon>Bacteria</taxon>
        <taxon>Pseudomonadati</taxon>
        <taxon>Pseudomonadota</taxon>
        <taxon>Alphaproteobacteria</taxon>
        <taxon>Maricaulales</taxon>
        <taxon>Maricaulaceae</taxon>
        <taxon>Marinicauda</taxon>
    </lineage>
</organism>
<proteinExistence type="predicted"/>
<gene>
    <name evidence="1" type="ORF">E5162_09940</name>
</gene>
<evidence type="ECO:0000313" key="1">
    <source>
        <dbReference type="EMBL" id="TGY93354.1"/>
    </source>
</evidence>
<dbReference type="EMBL" id="SRXV01000002">
    <property type="protein sequence ID" value="TGY93354.1"/>
    <property type="molecule type" value="Genomic_DNA"/>
</dbReference>
<reference evidence="1 2" key="1">
    <citation type="journal article" date="2013" name="Int. J. Syst. Evol. Microbiol.">
        <title>Marinicauda pacifica gen. nov., sp. nov., a prosthecate alphaproteobacterium of the family Hyphomonadaceae isolated from deep seawater.</title>
        <authorList>
            <person name="Zhang X.Y."/>
            <person name="Li G.W."/>
            <person name="Wang C.S."/>
            <person name="Zhang Y.J."/>
            <person name="Xu X.W."/>
            <person name="Li H."/>
            <person name="Liu A."/>
            <person name="Liu C."/>
            <person name="Xie B.B."/>
            <person name="Qin Q.L."/>
            <person name="Xu Z."/>
            <person name="Chen X.L."/>
            <person name="Zhou B.C."/>
            <person name="Zhang Y.Z."/>
        </authorList>
    </citation>
    <scope>NUCLEOTIDE SEQUENCE [LARGE SCALE GENOMIC DNA]</scope>
    <source>
        <strain evidence="1 2">P-1 km-3</strain>
    </source>
</reference>
<dbReference type="Proteomes" id="UP000305451">
    <property type="component" value="Unassembled WGS sequence"/>
</dbReference>
<evidence type="ECO:0000313" key="2">
    <source>
        <dbReference type="Proteomes" id="UP000305451"/>
    </source>
</evidence>